<evidence type="ECO:0000313" key="2">
    <source>
        <dbReference type="Proteomes" id="UP000552038"/>
    </source>
</evidence>
<dbReference type="EMBL" id="JABFOR010000006">
    <property type="protein sequence ID" value="NOJ70410.1"/>
    <property type="molecule type" value="Genomic_DNA"/>
</dbReference>
<name>A0AAP6ZUE3_PAEAL</name>
<accession>A0AAP6ZUE3</accession>
<dbReference type="GO" id="GO:0032259">
    <property type="term" value="P:methylation"/>
    <property type="evidence" value="ECO:0007669"/>
    <property type="project" value="UniProtKB-KW"/>
</dbReference>
<dbReference type="RefSeq" id="WP_163978558.1">
    <property type="nucleotide sequence ID" value="NZ_JABFOR010000006.1"/>
</dbReference>
<dbReference type="SUPFAM" id="SSF53335">
    <property type="entry name" value="S-adenosyl-L-methionine-dependent methyltransferases"/>
    <property type="match status" value="1"/>
</dbReference>
<dbReference type="Proteomes" id="UP000552038">
    <property type="component" value="Unassembled WGS sequence"/>
</dbReference>
<dbReference type="GO" id="GO:0008168">
    <property type="term" value="F:methyltransferase activity"/>
    <property type="evidence" value="ECO:0007669"/>
    <property type="project" value="UniProtKB-KW"/>
</dbReference>
<gene>
    <name evidence="1" type="ORF">HMI46_07580</name>
</gene>
<keyword evidence="1" id="KW-0808">Transferase</keyword>
<dbReference type="PANTHER" id="PTHR35276">
    <property type="entry name" value="S-ADENOSYL-L-METHIONINE-DEPENDENT METHYLTRANSFERASES SUPERFAMILY PROTEIN"/>
    <property type="match status" value="1"/>
</dbReference>
<dbReference type="AlphaFoldDB" id="A0AAP6ZUE3"/>
<dbReference type="CDD" id="cd02440">
    <property type="entry name" value="AdoMet_MTases"/>
    <property type="match status" value="1"/>
</dbReference>
<dbReference type="Gene3D" id="3.40.50.150">
    <property type="entry name" value="Vaccinia Virus protein VP39"/>
    <property type="match status" value="1"/>
</dbReference>
<dbReference type="InterPro" id="IPR029063">
    <property type="entry name" value="SAM-dependent_MTases_sf"/>
</dbReference>
<proteinExistence type="predicted"/>
<comment type="caution">
    <text evidence="1">The sequence shown here is derived from an EMBL/GenBank/DDBJ whole genome shotgun (WGS) entry which is preliminary data.</text>
</comment>
<dbReference type="PANTHER" id="PTHR35276:SF1">
    <property type="entry name" value="TRNA (MNM(5)S(2)U34)-METHYLTRANSFERASE, CHLOROPLASTIC"/>
    <property type="match status" value="1"/>
</dbReference>
<sequence length="205" mass="22425">MGFLSVLGYAQQVVKERVQPGERVIDATMGTGVDTLFLARLTGPRGAVAAFDVQEGALELTRKRLHRELGVEGSTHVSLYHTSHDAMHQALNEEWHGSTAAIMFNLGYLPTDEADKQIMTVPKSTLAALETGLTLLRPGGVLSIVLYPGHAGGDDEANKVQLWAQSLPARHGQAVIYRMLQRPDAPYVIAVEKRKQPDSEFKNKV</sequence>
<dbReference type="Pfam" id="PF06962">
    <property type="entry name" value="rRNA_methylase"/>
    <property type="match status" value="1"/>
</dbReference>
<organism evidence="1 2">
    <name type="scientific">Paenibacillus alvei</name>
    <name type="common">Bacillus alvei</name>
    <dbReference type="NCBI Taxonomy" id="44250"/>
    <lineage>
        <taxon>Bacteria</taxon>
        <taxon>Bacillati</taxon>
        <taxon>Bacillota</taxon>
        <taxon>Bacilli</taxon>
        <taxon>Bacillales</taxon>
        <taxon>Paenibacillaceae</taxon>
        <taxon>Paenibacillus</taxon>
    </lineage>
</organism>
<keyword evidence="1" id="KW-0489">Methyltransferase</keyword>
<dbReference type="InterPro" id="IPR010719">
    <property type="entry name" value="MnmM_MeTrfase"/>
</dbReference>
<protein>
    <submittedName>
        <fullName evidence="1">SAM-dependent methyltransferase</fullName>
    </submittedName>
</protein>
<evidence type="ECO:0000313" key="1">
    <source>
        <dbReference type="EMBL" id="NOJ70410.1"/>
    </source>
</evidence>
<reference evidence="1 2" key="1">
    <citation type="submission" date="2020-05" db="EMBL/GenBank/DDBJ databases">
        <title>Whole genome sequencing and identification of novel metabolites from Paenibacillus alvei strain JR949.</title>
        <authorList>
            <person name="Rajendhran J."/>
            <person name="Sree Pranav P."/>
            <person name="Mahalakshmi B."/>
            <person name="Karthikeyan R."/>
        </authorList>
    </citation>
    <scope>NUCLEOTIDE SEQUENCE [LARGE SCALE GENOMIC DNA]</scope>
    <source>
        <strain evidence="1 2">JR949</strain>
    </source>
</reference>